<dbReference type="PANTHER" id="PTHR43811">
    <property type="entry name" value="FKBP-TYPE PEPTIDYL-PROLYL CIS-TRANS ISOMERASE FKPA"/>
    <property type="match status" value="1"/>
</dbReference>
<feature type="compositionally biased region" description="Low complexity" evidence="6">
    <location>
        <begin position="267"/>
        <end position="294"/>
    </location>
</feature>
<feature type="domain" description="PPIase FKBP-type" evidence="7">
    <location>
        <begin position="367"/>
        <end position="454"/>
    </location>
</feature>
<dbReference type="Gene3D" id="2.60.120.340">
    <property type="entry name" value="Nucleoplasmin core domain"/>
    <property type="match status" value="1"/>
</dbReference>
<comment type="catalytic activity">
    <reaction evidence="1 5">
        <text>[protein]-peptidylproline (omega=180) = [protein]-peptidylproline (omega=0)</text>
        <dbReference type="Rhea" id="RHEA:16237"/>
        <dbReference type="Rhea" id="RHEA-COMP:10747"/>
        <dbReference type="Rhea" id="RHEA-COMP:10748"/>
        <dbReference type="ChEBI" id="CHEBI:83833"/>
        <dbReference type="ChEBI" id="CHEBI:83834"/>
        <dbReference type="EC" id="5.2.1.8"/>
    </reaction>
</comment>
<evidence type="ECO:0000256" key="2">
    <source>
        <dbReference type="ARBA" id="ARBA00013194"/>
    </source>
</evidence>
<name>A0A8W8HMA9_MAGGI</name>
<dbReference type="PANTHER" id="PTHR43811:SF19">
    <property type="entry name" value="39 KDA FK506-BINDING NUCLEAR PROTEIN"/>
    <property type="match status" value="1"/>
</dbReference>
<dbReference type="SUPFAM" id="SSF54534">
    <property type="entry name" value="FKBP-like"/>
    <property type="match status" value="1"/>
</dbReference>
<dbReference type="Proteomes" id="UP000005408">
    <property type="component" value="Unassembled WGS sequence"/>
</dbReference>
<dbReference type="InterPro" id="IPR007718">
    <property type="entry name" value="Srp40_C"/>
</dbReference>
<keyword evidence="9" id="KW-1185">Reference proteome</keyword>
<accession>A0A8W8HMA9</accession>
<dbReference type="PIRSF" id="PIRSF001473">
    <property type="entry name" value="FK506-bp_FPR3"/>
    <property type="match status" value="1"/>
</dbReference>
<dbReference type="InterPro" id="IPR046357">
    <property type="entry name" value="PPIase_dom_sf"/>
</dbReference>
<protein>
    <recommendedName>
        <fullName evidence="2 5">peptidylprolyl isomerase</fullName>
        <ecNumber evidence="2 5">5.2.1.8</ecNumber>
    </recommendedName>
</protein>
<keyword evidence="3 5" id="KW-0697">Rotamase</keyword>
<feature type="compositionally biased region" description="Basic residues" evidence="6">
    <location>
        <begin position="492"/>
        <end position="513"/>
    </location>
</feature>
<evidence type="ECO:0000313" key="8">
    <source>
        <dbReference type="EnsemblMetazoa" id="G10233.12:cds"/>
    </source>
</evidence>
<dbReference type="GO" id="GO:0000785">
    <property type="term" value="C:chromatin"/>
    <property type="evidence" value="ECO:0007669"/>
    <property type="project" value="TreeGrafter"/>
</dbReference>
<feature type="compositionally biased region" description="Basic and acidic residues" evidence="6">
    <location>
        <begin position="229"/>
        <end position="239"/>
    </location>
</feature>
<dbReference type="EnsemblMetazoa" id="G10233.12">
    <property type="protein sequence ID" value="G10233.12:cds"/>
    <property type="gene ID" value="G10233"/>
</dbReference>
<dbReference type="EC" id="5.2.1.8" evidence="2 5"/>
<reference evidence="8" key="1">
    <citation type="submission" date="2022-08" db="UniProtKB">
        <authorList>
            <consortium name="EnsemblMetazoa"/>
        </authorList>
    </citation>
    <scope>IDENTIFICATION</scope>
    <source>
        <strain evidence="8">05x7-T-G4-1.051#20</strain>
    </source>
</reference>
<proteinExistence type="predicted"/>
<feature type="compositionally biased region" description="Acidic residues" evidence="6">
    <location>
        <begin position="107"/>
        <end position="137"/>
    </location>
</feature>
<sequence length="533" mass="58455">MVVLKEIENQKMFWGVTLDGGKRYTQTVERSFHISMAALEPPVSEVGVMVCVDKAEFLLCSLGYGNVLQQPLDLMFTEGEEVTFFLLGNGVVHLTGYLVEDQPEDMDMDMEGMYDDSDEAPELVGDSEDDSEDDEDSSALVKSKGTKRKLKDSGKLSKKVKLADLDSDEDDDEDDEDYEEDMSALDFLDEASEDEEDIDDMFEDDSEDDEEDSEEEEEEEVVKKKTPNKKADKSLDKKKAANNSPAQNKNTPNAKGKQQVGKGGEQTPGKGKQTPGKGQQTPGKGQQTPGNGQQTPGGGKTPQNAETPNTEGKKKKKKKKNKNKGDDSLNEASTPKPESTTPSKRVMAGGVVMEETKAGHGPEAKSGKMVSVYYVGKLANNGKQFDSCMQGKPFRFRLGKNEVIKGWDTGVQGMKVGGKRRLTIPAQQAYGNVKVGHIPANSTLMFDVELKAGNVPFRRVKSDEVLINRKLSNNSFEAKKGAAGSWGEKAHRDLKHTQGKSFKREKGKKKKGQYRGGSIDTSVNSVKFDSDSD</sequence>
<feature type="compositionally biased region" description="Basic residues" evidence="6">
    <location>
        <begin position="313"/>
        <end position="322"/>
    </location>
</feature>
<organism evidence="8 9">
    <name type="scientific">Magallana gigas</name>
    <name type="common">Pacific oyster</name>
    <name type="synonym">Crassostrea gigas</name>
    <dbReference type="NCBI Taxonomy" id="29159"/>
    <lineage>
        <taxon>Eukaryota</taxon>
        <taxon>Metazoa</taxon>
        <taxon>Spiralia</taxon>
        <taxon>Lophotrochozoa</taxon>
        <taxon>Mollusca</taxon>
        <taxon>Bivalvia</taxon>
        <taxon>Autobranchia</taxon>
        <taxon>Pteriomorphia</taxon>
        <taxon>Ostreida</taxon>
        <taxon>Ostreoidea</taxon>
        <taxon>Ostreidae</taxon>
        <taxon>Magallana</taxon>
    </lineage>
</organism>
<keyword evidence="4 5" id="KW-0413">Isomerase</keyword>
<dbReference type="PROSITE" id="PS50059">
    <property type="entry name" value="FKBP_PPIASE"/>
    <property type="match status" value="1"/>
</dbReference>
<dbReference type="Gene3D" id="3.10.50.40">
    <property type="match status" value="1"/>
</dbReference>
<dbReference type="InterPro" id="IPR001179">
    <property type="entry name" value="PPIase_FKBP_dom"/>
</dbReference>
<evidence type="ECO:0000313" key="9">
    <source>
        <dbReference type="Proteomes" id="UP000005408"/>
    </source>
</evidence>
<feature type="region of interest" description="Disordered" evidence="6">
    <location>
        <begin position="107"/>
        <end position="145"/>
    </location>
</feature>
<dbReference type="Pfam" id="PF17800">
    <property type="entry name" value="NPL"/>
    <property type="match status" value="1"/>
</dbReference>
<dbReference type="GO" id="GO:0003755">
    <property type="term" value="F:peptidyl-prolyl cis-trans isomerase activity"/>
    <property type="evidence" value="ECO:0007669"/>
    <property type="project" value="UniProtKB-KW"/>
</dbReference>
<evidence type="ECO:0000256" key="3">
    <source>
        <dbReference type="ARBA" id="ARBA00023110"/>
    </source>
</evidence>
<dbReference type="FunFam" id="3.10.50.40:FF:000006">
    <property type="entry name" value="Peptidyl-prolyl cis-trans isomerase"/>
    <property type="match status" value="1"/>
</dbReference>
<dbReference type="Pfam" id="PF00254">
    <property type="entry name" value="FKBP_C"/>
    <property type="match status" value="1"/>
</dbReference>
<dbReference type="InterPro" id="IPR041232">
    <property type="entry name" value="NPL"/>
</dbReference>
<evidence type="ECO:0000259" key="7">
    <source>
        <dbReference type="PROSITE" id="PS50059"/>
    </source>
</evidence>
<feature type="region of interest" description="Disordered" evidence="6">
    <location>
        <begin position="478"/>
        <end position="533"/>
    </location>
</feature>
<evidence type="ECO:0000256" key="5">
    <source>
        <dbReference type="PROSITE-ProRule" id="PRU00277"/>
    </source>
</evidence>
<feature type="compositionally biased region" description="Polar residues" evidence="6">
    <location>
        <begin position="330"/>
        <end position="343"/>
    </location>
</feature>
<feature type="compositionally biased region" description="Acidic residues" evidence="6">
    <location>
        <begin position="165"/>
        <end position="220"/>
    </location>
</feature>
<evidence type="ECO:0000256" key="4">
    <source>
        <dbReference type="ARBA" id="ARBA00023235"/>
    </source>
</evidence>
<dbReference type="Pfam" id="PF05022">
    <property type="entry name" value="SRP40_C"/>
    <property type="match status" value="1"/>
</dbReference>
<dbReference type="GO" id="GO:0005730">
    <property type="term" value="C:nucleolus"/>
    <property type="evidence" value="ECO:0007669"/>
    <property type="project" value="TreeGrafter"/>
</dbReference>
<feature type="region of interest" description="Disordered" evidence="6">
    <location>
        <begin position="164"/>
        <end position="349"/>
    </location>
</feature>
<dbReference type="AlphaFoldDB" id="A0A8W8HMA9"/>
<dbReference type="InterPro" id="IPR023566">
    <property type="entry name" value="PPIase_Fpr3/Fpr4-like"/>
</dbReference>
<evidence type="ECO:0000256" key="6">
    <source>
        <dbReference type="SAM" id="MobiDB-lite"/>
    </source>
</evidence>
<evidence type="ECO:0000256" key="1">
    <source>
        <dbReference type="ARBA" id="ARBA00000971"/>
    </source>
</evidence>